<dbReference type="Gene3D" id="2.160.20.10">
    <property type="entry name" value="Single-stranded right-handed beta-helix, Pectin lyase-like"/>
    <property type="match status" value="1"/>
</dbReference>
<feature type="domain" description="Right handed beta helix" evidence="2">
    <location>
        <begin position="388"/>
        <end position="510"/>
    </location>
</feature>
<dbReference type="InterPro" id="IPR039448">
    <property type="entry name" value="Beta_helix"/>
</dbReference>
<feature type="compositionally biased region" description="Pro residues" evidence="1">
    <location>
        <begin position="278"/>
        <end position="292"/>
    </location>
</feature>
<evidence type="ECO:0000256" key="1">
    <source>
        <dbReference type="SAM" id="MobiDB-lite"/>
    </source>
</evidence>
<dbReference type="Proteomes" id="UP000192936">
    <property type="component" value="Unassembled WGS sequence"/>
</dbReference>
<organism evidence="4 5">
    <name type="scientific">Azospirillum oryzae</name>
    <dbReference type="NCBI Taxonomy" id="286727"/>
    <lineage>
        <taxon>Bacteria</taxon>
        <taxon>Pseudomonadati</taxon>
        <taxon>Pseudomonadota</taxon>
        <taxon>Alphaproteobacteria</taxon>
        <taxon>Rhodospirillales</taxon>
        <taxon>Azospirillaceae</taxon>
        <taxon>Azospirillum</taxon>
    </lineage>
</organism>
<dbReference type="OrthoDB" id="7292168at2"/>
<dbReference type="InterPro" id="IPR011050">
    <property type="entry name" value="Pectin_lyase_fold/virulence"/>
</dbReference>
<name>A0A1X7HSM3_9PROT</name>
<evidence type="ECO:0000313" key="4">
    <source>
        <dbReference type="EMBL" id="SMF91186.1"/>
    </source>
</evidence>
<dbReference type="Pfam" id="PF16841">
    <property type="entry name" value="CBM60"/>
    <property type="match status" value="2"/>
</dbReference>
<feature type="domain" description="Carbohydrate binding module xylan-binding" evidence="3">
    <location>
        <begin position="8"/>
        <end position="92"/>
    </location>
</feature>
<protein>
    <submittedName>
        <fullName evidence="4">Parallel beta-helix repeat (Two copies)</fullName>
    </submittedName>
</protein>
<dbReference type="SMART" id="SM00710">
    <property type="entry name" value="PbH1"/>
    <property type="match status" value="11"/>
</dbReference>
<feature type="region of interest" description="Disordered" evidence="1">
    <location>
        <begin position="266"/>
        <end position="292"/>
    </location>
</feature>
<sequence length="754" mass="77809">MATTSTKIVVNALGKAAAGVNAHFTLLVDGQKVGEGTAGTTAKDFVFTPVLTADTAHKVQIRYDNDAVVNGQDRSLTVNSISIGGKTIAPTAGIVSYDKGALDGRDVAAGQSNMWWNGTLVVNADKSYFPAATPTPAPAATAGKDTIVVNASGTAAGGVNAHFKVLVDGKQIGEATAGTTAKNFTFTTDAADNVAHKVQIQYDNDAMVNGQDRSLTVNSISINGHSYASTSSAVTYDKGALDGKDVVAGQKGMWWNGTLVLNAPASDFPAGTTNTPTPTTPTPTTPTPTNPAPTGPAFYVATNGKDSWSGKLAAPNAAGTDGPFASLAKAQAAMRADPNIDTTYIRGGDYHQNGVWLNAQDSGVTFAGYGNEKAVIHGSSSASVSFGLGGAKNVTIEGLTFADGVTSGHYVFADNAAGLTFANNVVKGGGYGITVQNSANSKVTGNQFDNTGAESIFVKAGSNATLVSDNLIRHPNAADRGDAGIWVNGSSDVKVTHNQIENSPEKAIAVGSVQTDGSDAAYRVTISFNKVINANLESNDGGGIYLINRQQDLANHTVINNDVSGTTATNPTGQVASWGIYLDDWTSGTTVKGNVVHDNIGGVFLHGGWNNTVTENVIAGNSGAQIGLQQDVAWSGWKGHTMSGNDISGNVIDVREGTAVHIYGPANVGNLHNNFYSSLDTAAKEFDAWPQVMSSGAWGTLSNWQAAGYDKGSMMLNPGFVNPSADDFSLSSNSPVYAHGFDHIAYGDIGLLHA</sequence>
<dbReference type="AlphaFoldDB" id="A0A1X7HSM3"/>
<proteinExistence type="predicted"/>
<dbReference type="STRING" id="286727.SAMN02982917_0143"/>
<reference evidence="4 5" key="1">
    <citation type="submission" date="2017-04" db="EMBL/GenBank/DDBJ databases">
        <authorList>
            <person name="Afonso C.L."/>
            <person name="Miller P.J."/>
            <person name="Scott M.A."/>
            <person name="Spackman E."/>
            <person name="Goraichik I."/>
            <person name="Dimitrov K.M."/>
            <person name="Suarez D.L."/>
            <person name="Swayne D.E."/>
        </authorList>
    </citation>
    <scope>NUCLEOTIDE SEQUENCE [LARGE SCALE GENOMIC DNA]</scope>
    <source>
        <strain evidence="4 5">A2P</strain>
    </source>
</reference>
<dbReference type="SUPFAM" id="SSF51126">
    <property type="entry name" value="Pectin lyase-like"/>
    <property type="match status" value="1"/>
</dbReference>
<accession>A0A1X7HSM3</accession>
<dbReference type="EMBL" id="FXAK01000010">
    <property type="protein sequence ID" value="SMF91186.1"/>
    <property type="molecule type" value="Genomic_DNA"/>
</dbReference>
<dbReference type="InterPro" id="IPR022441">
    <property type="entry name" value="Para_beta_helix_rpt-2"/>
</dbReference>
<dbReference type="PANTHER" id="PTHR36453">
    <property type="entry name" value="SECRETED PROTEIN-RELATED"/>
    <property type="match status" value="1"/>
</dbReference>
<dbReference type="InterPro" id="IPR031768">
    <property type="entry name" value="CBM60_xylan-bd"/>
</dbReference>
<gene>
    <name evidence="4" type="ORF">SAMN02982917_0143</name>
</gene>
<evidence type="ECO:0000259" key="3">
    <source>
        <dbReference type="Pfam" id="PF16841"/>
    </source>
</evidence>
<dbReference type="RefSeq" id="WP_085091966.1">
    <property type="nucleotide sequence ID" value="NZ_FXAK01000010.1"/>
</dbReference>
<dbReference type="Gene3D" id="2.60.60.40">
    <property type="match status" value="2"/>
</dbReference>
<dbReference type="PANTHER" id="PTHR36453:SF1">
    <property type="entry name" value="RIGHT HANDED BETA HELIX DOMAIN-CONTAINING PROTEIN"/>
    <property type="match status" value="1"/>
</dbReference>
<dbReference type="InterPro" id="IPR006626">
    <property type="entry name" value="PbH1"/>
</dbReference>
<dbReference type="InterPro" id="IPR012334">
    <property type="entry name" value="Pectin_lyas_fold"/>
</dbReference>
<dbReference type="Pfam" id="PF13229">
    <property type="entry name" value="Beta_helix"/>
    <property type="match status" value="1"/>
</dbReference>
<dbReference type="NCBIfam" id="TIGR03804">
    <property type="entry name" value="para_beta_helix"/>
    <property type="match status" value="2"/>
</dbReference>
<evidence type="ECO:0000259" key="2">
    <source>
        <dbReference type="Pfam" id="PF13229"/>
    </source>
</evidence>
<feature type="domain" description="Carbohydrate binding module xylan-binding" evidence="3">
    <location>
        <begin position="146"/>
        <end position="235"/>
    </location>
</feature>
<evidence type="ECO:0000313" key="5">
    <source>
        <dbReference type="Proteomes" id="UP000192936"/>
    </source>
</evidence>